<protein>
    <submittedName>
        <fullName evidence="1">Uncharacterized protein</fullName>
    </submittedName>
</protein>
<organism evidence="1 2">
    <name type="scientific">Medicago truncatula</name>
    <name type="common">Barrel medic</name>
    <name type="synonym">Medicago tribuloides</name>
    <dbReference type="NCBI Taxonomy" id="3880"/>
    <lineage>
        <taxon>Eukaryota</taxon>
        <taxon>Viridiplantae</taxon>
        <taxon>Streptophyta</taxon>
        <taxon>Embryophyta</taxon>
        <taxon>Tracheophyta</taxon>
        <taxon>Spermatophyta</taxon>
        <taxon>Magnoliopsida</taxon>
        <taxon>eudicotyledons</taxon>
        <taxon>Gunneridae</taxon>
        <taxon>Pentapetalae</taxon>
        <taxon>rosids</taxon>
        <taxon>fabids</taxon>
        <taxon>Fabales</taxon>
        <taxon>Fabaceae</taxon>
        <taxon>Papilionoideae</taxon>
        <taxon>50 kb inversion clade</taxon>
        <taxon>NPAAA clade</taxon>
        <taxon>Hologalegina</taxon>
        <taxon>IRL clade</taxon>
        <taxon>Trifolieae</taxon>
        <taxon>Medicago</taxon>
    </lineage>
</organism>
<proteinExistence type="predicted"/>
<sequence length="40" mass="4637">MKYTESMVEIGKKVATTIRKRSIEMVEALYYLNQGTARLL</sequence>
<name>A0A396JZF0_MEDTR</name>
<dbReference type="EMBL" id="PSQE01000001">
    <property type="protein sequence ID" value="RHN81355.1"/>
    <property type="molecule type" value="Genomic_DNA"/>
</dbReference>
<dbReference type="Proteomes" id="UP000265566">
    <property type="component" value="Chromosome 1"/>
</dbReference>
<evidence type="ECO:0000313" key="1">
    <source>
        <dbReference type="EMBL" id="RHN81355.1"/>
    </source>
</evidence>
<accession>A0A396JZF0</accession>
<dbReference type="Gramene" id="rna5377">
    <property type="protein sequence ID" value="RHN81355.1"/>
    <property type="gene ID" value="gene5377"/>
</dbReference>
<gene>
    <name evidence="1" type="ORF">MtrunA17_Chr1g0198091</name>
</gene>
<evidence type="ECO:0000313" key="2">
    <source>
        <dbReference type="Proteomes" id="UP000265566"/>
    </source>
</evidence>
<dbReference type="AlphaFoldDB" id="A0A396JZF0"/>
<reference evidence="2" key="1">
    <citation type="journal article" date="2018" name="Nat. Plants">
        <title>Whole-genome landscape of Medicago truncatula symbiotic genes.</title>
        <authorList>
            <person name="Pecrix Y."/>
            <person name="Staton S.E."/>
            <person name="Sallet E."/>
            <person name="Lelandais-Briere C."/>
            <person name="Moreau S."/>
            <person name="Carrere S."/>
            <person name="Blein T."/>
            <person name="Jardinaud M.F."/>
            <person name="Latrasse D."/>
            <person name="Zouine M."/>
            <person name="Zahm M."/>
            <person name="Kreplak J."/>
            <person name="Mayjonade B."/>
            <person name="Satge C."/>
            <person name="Perez M."/>
            <person name="Cauet S."/>
            <person name="Marande W."/>
            <person name="Chantry-Darmon C."/>
            <person name="Lopez-Roques C."/>
            <person name="Bouchez O."/>
            <person name="Berard A."/>
            <person name="Debelle F."/>
            <person name="Munos S."/>
            <person name="Bendahmane A."/>
            <person name="Berges H."/>
            <person name="Niebel A."/>
            <person name="Buitink J."/>
            <person name="Frugier F."/>
            <person name="Benhamed M."/>
            <person name="Crespi M."/>
            <person name="Gouzy J."/>
            <person name="Gamas P."/>
        </authorList>
    </citation>
    <scope>NUCLEOTIDE SEQUENCE [LARGE SCALE GENOMIC DNA]</scope>
    <source>
        <strain evidence="2">cv. Jemalong A17</strain>
    </source>
</reference>
<comment type="caution">
    <text evidence="1">The sequence shown here is derived from an EMBL/GenBank/DDBJ whole genome shotgun (WGS) entry which is preliminary data.</text>
</comment>